<dbReference type="SMART" id="SM00882">
    <property type="entry name" value="CoA_trans"/>
    <property type="match status" value="1"/>
</dbReference>
<dbReference type="SUPFAM" id="SSF100950">
    <property type="entry name" value="NagB/RpiA/CoA transferase-like"/>
    <property type="match status" value="1"/>
</dbReference>
<organism evidence="3 4">
    <name type="scientific">Candidatus Lucifugimonas marina</name>
    <dbReference type="NCBI Taxonomy" id="3038979"/>
    <lineage>
        <taxon>Bacteria</taxon>
        <taxon>Bacillati</taxon>
        <taxon>Chloroflexota</taxon>
        <taxon>Dehalococcoidia</taxon>
        <taxon>SAR202 cluster</taxon>
        <taxon>Candidatus Lucifugimonadales</taxon>
        <taxon>Candidatus Lucifugimonadaceae</taxon>
        <taxon>Candidatus Lucifugimonas</taxon>
    </lineage>
</organism>
<dbReference type="Gene3D" id="3.40.1080.10">
    <property type="entry name" value="Glutaconate Coenzyme A-transferase"/>
    <property type="match status" value="1"/>
</dbReference>
<proteinExistence type="predicted"/>
<dbReference type="InterPro" id="IPR012792">
    <property type="entry name" value="3-oxoacid_CoA-transf_A"/>
</dbReference>
<reference evidence="3" key="2">
    <citation type="journal article" date="2023" name="Nat. Commun.">
        <title>Cultivation of marine bacteria of the SAR202 clade.</title>
        <authorList>
            <person name="Lim Y."/>
            <person name="Seo J.H."/>
            <person name="Giovannoni S.J."/>
            <person name="Kang I."/>
            <person name="Cho J.C."/>
        </authorList>
    </citation>
    <scope>NUCLEOTIDE SEQUENCE</scope>
    <source>
        <strain evidence="3">JH1073</strain>
    </source>
</reference>
<reference evidence="4 5" key="1">
    <citation type="submission" date="2019-11" db="EMBL/GenBank/DDBJ databases">
        <authorList>
            <person name="Cho J.-C."/>
        </authorList>
    </citation>
    <scope>NUCLEOTIDE SEQUENCE [LARGE SCALE GENOMIC DNA]</scope>
    <source>
        <strain evidence="3 4">JH1073</strain>
        <strain evidence="2 5">JH702</strain>
    </source>
</reference>
<accession>A0AAJ5ZMA0</accession>
<dbReference type="Proteomes" id="UP001321249">
    <property type="component" value="Unassembled WGS sequence"/>
</dbReference>
<keyword evidence="1" id="KW-0808">Transferase</keyword>
<dbReference type="AlphaFoldDB" id="A0AAJ5ZMA0"/>
<dbReference type="GO" id="GO:0008410">
    <property type="term" value="F:CoA-transferase activity"/>
    <property type="evidence" value="ECO:0007669"/>
    <property type="project" value="InterPro"/>
</dbReference>
<evidence type="ECO:0000313" key="5">
    <source>
        <dbReference type="Proteomes" id="UP001321249"/>
    </source>
</evidence>
<dbReference type="EMBL" id="CP046147">
    <property type="protein sequence ID" value="WFG40833.1"/>
    <property type="molecule type" value="Genomic_DNA"/>
</dbReference>
<name>A0AAJ5ZMA0_9CHLR</name>
<sequence>MNKISNSFAEAVADIPSGASIMIGGFGGAGGQPTRLMLALRDLGVGDLTIIGNVAGISKTTGYGWPDHLDPIDQGMFFESGQATKITCSFPVPGTTNPLSDIEKAWREGNAEVDIVPQGTLIERIRAAGAGIPAFYTPTGVGTPVAEGKEHRDFDGRTYLMEEALSADFALIRAQKADTRGNLQYIGTSRAFNPAMATAAAVTIVEVDEIVEPGGIDPERVGTLSTYVDRIVVREAGDPLP</sequence>
<protein>
    <submittedName>
        <fullName evidence="3">3-oxoacid CoA-transferase subunit A</fullName>
    </submittedName>
</protein>
<dbReference type="InterPro" id="IPR037171">
    <property type="entry name" value="NagB/RpiA_transferase-like"/>
</dbReference>
<dbReference type="InterPro" id="IPR004165">
    <property type="entry name" value="CoA_trans_fam_I"/>
</dbReference>
<evidence type="ECO:0000313" key="4">
    <source>
        <dbReference type="Proteomes" id="UP001219901"/>
    </source>
</evidence>
<dbReference type="Pfam" id="PF01144">
    <property type="entry name" value="CoA_trans"/>
    <property type="match status" value="1"/>
</dbReference>
<reference evidence="4" key="3">
    <citation type="submission" date="2023-06" db="EMBL/GenBank/DDBJ databases">
        <title>Pangenomics reveal diversification of enzyme families and niche specialization in globally abundant SAR202 bacteria.</title>
        <authorList>
            <person name="Saw J.H.W."/>
        </authorList>
    </citation>
    <scope>NUCLEOTIDE SEQUENCE [LARGE SCALE GENOMIC DNA]</scope>
    <source>
        <strain evidence="4">JH1073</strain>
    </source>
</reference>
<keyword evidence="4" id="KW-1185">Reference proteome</keyword>
<evidence type="ECO:0000313" key="2">
    <source>
        <dbReference type="EMBL" id="MDG0866622.1"/>
    </source>
</evidence>
<dbReference type="PANTHER" id="PTHR13707:SF60">
    <property type="entry name" value="ACETATE COA-TRANSFERASE SUBUNIT ALPHA"/>
    <property type="match status" value="1"/>
</dbReference>
<evidence type="ECO:0000313" key="3">
    <source>
        <dbReference type="EMBL" id="WFG40833.1"/>
    </source>
</evidence>
<dbReference type="Proteomes" id="UP001219901">
    <property type="component" value="Chromosome"/>
</dbReference>
<dbReference type="EMBL" id="WMBE01000002">
    <property type="protein sequence ID" value="MDG0866622.1"/>
    <property type="molecule type" value="Genomic_DNA"/>
</dbReference>
<dbReference type="PANTHER" id="PTHR13707">
    <property type="entry name" value="KETOACID-COENZYME A TRANSFERASE"/>
    <property type="match status" value="1"/>
</dbReference>
<dbReference type="NCBIfam" id="TIGR02429">
    <property type="entry name" value="pcaI_scoA_fam"/>
    <property type="match status" value="1"/>
</dbReference>
<gene>
    <name evidence="2" type="ORF">GKO46_05970</name>
    <name evidence="3" type="ORF">GKO48_14215</name>
</gene>
<evidence type="ECO:0000256" key="1">
    <source>
        <dbReference type="ARBA" id="ARBA00022679"/>
    </source>
</evidence>